<dbReference type="Proteomes" id="UP000018291">
    <property type="component" value="Unassembled WGS sequence"/>
</dbReference>
<evidence type="ECO:0000256" key="11">
    <source>
        <dbReference type="ARBA" id="ARBA00023239"/>
    </source>
</evidence>
<evidence type="ECO:0000256" key="4">
    <source>
        <dbReference type="ARBA" id="ARBA00022793"/>
    </source>
</evidence>
<keyword evidence="10" id="KW-0325">Glycoprotein</keyword>
<evidence type="ECO:0000259" key="13">
    <source>
        <dbReference type="Pfam" id="PF01370"/>
    </source>
</evidence>
<feature type="domain" description="NAD-dependent epimerase/dehydratase" evidence="13">
    <location>
        <begin position="11"/>
        <end position="245"/>
    </location>
</feature>
<dbReference type="InterPro" id="IPR044516">
    <property type="entry name" value="UXS-like"/>
</dbReference>
<dbReference type="eggNOG" id="COG0451">
    <property type="taxonomic scope" value="Bacteria"/>
</dbReference>
<dbReference type="Gene3D" id="3.40.50.720">
    <property type="entry name" value="NAD(P)-binding Rossmann-like Domain"/>
    <property type="match status" value="1"/>
</dbReference>
<name>R4YYC0_9ACTN</name>
<sequence length="322" mass="34628">MADPTTRQPCVIVTGGAGFVGSHLVDRLVERGDSVVVVDNVVTGSWDNLAHLGDRIGRVEADVSTGLGLDGLPAGPPAHIDAVLHLASPASPPAYLQRPLETLAVGSEGTRQALEVARVHHARFLLASTSEIYGDPEVHPQPESYLGNVNSIGPRSCYDEAKRFAEALTMAYARAEGVSVRIARLFNTYGPRLRAEDGRVVSNLLTQAMEGRPMSVYGDGTQTRSFGYVDDTVDGLIRLLDSDVEMPVNLGTPTEFSVLELVEAVRRVTGTSAEVVHLELPADDPTQRQPDITRARELLGWEPKVGLMDGLARYADWLAGQA</sequence>
<keyword evidence="8" id="KW-0333">Golgi apparatus</keyword>
<evidence type="ECO:0000256" key="1">
    <source>
        <dbReference type="ARBA" id="ARBA00001911"/>
    </source>
</evidence>
<keyword evidence="5" id="KW-0735">Signal-anchor</keyword>
<keyword evidence="6" id="KW-1133">Transmembrane helix</keyword>
<keyword evidence="9" id="KW-0472">Membrane</keyword>
<evidence type="ECO:0000256" key="7">
    <source>
        <dbReference type="ARBA" id="ARBA00023027"/>
    </source>
</evidence>
<evidence type="ECO:0000256" key="9">
    <source>
        <dbReference type="ARBA" id="ARBA00023136"/>
    </source>
</evidence>
<comment type="caution">
    <text evidence="14">The sequence shown here is derived from an EMBL/GenBank/DDBJ whole genome shotgun (WGS) entry which is preliminary data.</text>
</comment>
<dbReference type="Pfam" id="PF01370">
    <property type="entry name" value="Epimerase"/>
    <property type="match status" value="1"/>
</dbReference>
<organism evidence="14 15">
    <name type="scientific">Candidatus Neomicrothrix parvicella RN1</name>
    <dbReference type="NCBI Taxonomy" id="1229780"/>
    <lineage>
        <taxon>Bacteria</taxon>
        <taxon>Bacillati</taxon>
        <taxon>Actinomycetota</taxon>
        <taxon>Acidimicrobiia</taxon>
        <taxon>Acidimicrobiales</taxon>
        <taxon>Microthrixaceae</taxon>
        <taxon>Candidatus Neomicrothrix</taxon>
    </lineage>
</organism>
<comment type="cofactor">
    <cofactor evidence="1">
        <name>NAD(+)</name>
        <dbReference type="ChEBI" id="CHEBI:57540"/>
    </cofactor>
</comment>
<evidence type="ECO:0000256" key="12">
    <source>
        <dbReference type="ARBA" id="ARBA00037859"/>
    </source>
</evidence>
<dbReference type="PANTHER" id="PTHR43078">
    <property type="entry name" value="UDP-GLUCURONIC ACID DECARBOXYLASE-RELATED"/>
    <property type="match status" value="1"/>
</dbReference>
<comment type="subcellular location">
    <subcellularLocation>
        <location evidence="2">Golgi apparatus membrane</location>
        <topology evidence="2">Single-pass type II membrane protein</topology>
    </subcellularLocation>
    <subcellularLocation>
        <location evidence="12">Golgi apparatus</location>
        <location evidence="12">Golgi stack membrane</location>
    </subcellularLocation>
</comment>
<dbReference type="GO" id="GO:0070403">
    <property type="term" value="F:NAD+ binding"/>
    <property type="evidence" value="ECO:0007669"/>
    <property type="project" value="InterPro"/>
</dbReference>
<gene>
    <name evidence="14" type="ORF">BN381_10177</name>
</gene>
<dbReference type="GO" id="GO:0033320">
    <property type="term" value="P:UDP-D-xylose biosynthetic process"/>
    <property type="evidence" value="ECO:0007669"/>
    <property type="project" value="UniProtKB-UniPathway"/>
</dbReference>
<dbReference type="GO" id="GO:0048040">
    <property type="term" value="F:UDP-glucuronate decarboxylase activity"/>
    <property type="evidence" value="ECO:0007669"/>
    <property type="project" value="TreeGrafter"/>
</dbReference>
<keyword evidence="3" id="KW-0812">Transmembrane</keyword>
<dbReference type="InterPro" id="IPR001509">
    <property type="entry name" value="Epimerase_deHydtase"/>
</dbReference>
<dbReference type="GO" id="GO:0005737">
    <property type="term" value="C:cytoplasm"/>
    <property type="evidence" value="ECO:0007669"/>
    <property type="project" value="TreeGrafter"/>
</dbReference>
<dbReference type="InterPro" id="IPR036291">
    <property type="entry name" value="NAD(P)-bd_dom_sf"/>
</dbReference>
<dbReference type="AlphaFoldDB" id="R4YYC0"/>
<evidence type="ECO:0000313" key="15">
    <source>
        <dbReference type="Proteomes" id="UP000018291"/>
    </source>
</evidence>
<accession>R4YYC0</accession>
<keyword evidence="15" id="KW-1185">Reference proteome</keyword>
<evidence type="ECO:0000256" key="8">
    <source>
        <dbReference type="ARBA" id="ARBA00023034"/>
    </source>
</evidence>
<evidence type="ECO:0000256" key="5">
    <source>
        <dbReference type="ARBA" id="ARBA00022968"/>
    </source>
</evidence>
<evidence type="ECO:0000256" key="2">
    <source>
        <dbReference type="ARBA" id="ARBA00004323"/>
    </source>
</evidence>
<protein>
    <submittedName>
        <fullName evidence="14">NAD-dependent epimerase/dehydratase</fullName>
    </submittedName>
</protein>
<evidence type="ECO:0000256" key="3">
    <source>
        <dbReference type="ARBA" id="ARBA00022692"/>
    </source>
</evidence>
<dbReference type="STRING" id="1229780.BN381_10177"/>
<evidence type="ECO:0000256" key="6">
    <source>
        <dbReference type="ARBA" id="ARBA00022989"/>
    </source>
</evidence>
<dbReference type="HOGENOM" id="CLU_007383_4_0_11"/>
<dbReference type="GO" id="GO:0042732">
    <property type="term" value="P:D-xylose metabolic process"/>
    <property type="evidence" value="ECO:0007669"/>
    <property type="project" value="InterPro"/>
</dbReference>
<evidence type="ECO:0000256" key="10">
    <source>
        <dbReference type="ARBA" id="ARBA00023180"/>
    </source>
</evidence>
<dbReference type="SUPFAM" id="SSF51735">
    <property type="entry name" value="NAD(P)-binding Rossmann-fold domains"/>
    <property type="match status" value="1"/>
</dbReference>
<dbReference type="FunFam" id="3.40.50.720:FF:000065">
    <property type="entry name" value="UDP-glucuronic acid decarboxylase 1"/>
    <property type="match status" value="1"/>
</dbReference>
<dbReference type="PANTHER" id="PTHR43078:SF6">
    <property type="entry name" value="UDP-GLUCURONIC ACID DECARBOXYLASE 1"/>
    <property type="match status" value="1"/>
</dbReference>
<proteinExistence type="predicted"/>
<reference evidence="14 15" key="1">
    <citation type="journal article" date="2013" name="ISME J.">
        <title>Metabolic model for the filamentous 'Candidatus Microthrix parvicella' based on genomic and metagenomic analyses.</title>
        <authorList>
            <person name="Jon McIlroy S."/>
            <person name="Kristiansen R."/>
            <person name="Albertsen M."/>
            <person name="Michael Karst S."/>
            <person name="Rossetti S."/>
            <person name="Lund Nielsen J."/>
            <person name="Tandoi V."/>
            <person name="James Seviour R."/>
            <person name="Nielsen P.H."/>
        </authorList>
    </citation>
    <scope>NUCLEOTIDE SEQUENCE [LARGE SCALE GENOMIC DNA]</scope>
    <source>
        <strain evidence="14 15">RN1</strain>
    </source>
</reference>
<keyword evidence="7" id="KW-0520">NAD</keyword>
<dbReference type="EMBL" id="CANL01000001">
    <property type="protein sequence ID" value="CCM61946.1"/>
    <property type="molecule type" value="Genomic_DNA"/>
</dbReference>
<evidence type="ECO:0000313" key="14">
    <source>
        <dbReference type="EMBL" id="CCM61946.1"/>
    </source>
</evidence>
<keyword evidence="11" id="KW-0456">Lyase</keyword>
<dbReference type="UniPathway" id="UPA00796">
    <property type="reaction ID" value="UER00771"/>
</dbReference>
<keyword evidence="4" id="KW-0210">Decarboxylase</keyword>